<organism evidence="1 2">
    <name type="scientific">Actinomadura fibrosa</name>
    <dbReference type="NCBI Taxonomy" id="111802"/>
    <lineage>
        <taxon>Bacteria</taxon>
        <taxon>Bacillati</taxon>
        <taxon>Actinomycetota</taxon>
        <taxon>Actinomycetes</taxon>
        <taxon>Streptosporangiales</taxon>
        <taxon>Thermomonosporaceae</taxon>
        <taxon>Actinomadura</taxon>
    </lineage>
</organism>
<dbReference type="RefSeq" id="WP_165502958.1">
    <property type="nucleotide sequence ID" value="NZ_JBHTGP010000011.1"/>
</dbReference>
<dbReference type="SUPFAM" id="SSF88723">
    <property type="entry name" value="PIN domain-like"/>
    <property type="match status" value="1"/>
</dbReference>
<dbReference type="Gene3D" id="3.40.50.1010">
    <property type="entry name" value="5'-nuclease"/>
    <property type="match status" value="1"/>
</dbReference>
<evidence type="ECO:0000313" key="2">
    <source>
        <dbReference type="Proteomes" id="UP001597063"/>
    </source>
</evidence>
<reference evidence="2" key="1">
    <citation type="journal article" date="2019" name="Int. J. Syst. Evol. Microbiol.">
        <title>The Global Catalogue of Microorganisms (GCM) 10K type strain sequencing project: providing services to taxonomists for standard genome sequencing and annotation.</title>
        <authorList>
            <consortium name="The Broad Institute Genomics Platform"/>
            <consortium name="The Broad Institute Genome Sequencing Center for Infectious Disease"/>
            <person name="Wu L."/>
            <person name="Ma J."/>
        </authorList>
    </citation>
    <scope>NUCLEOTIDE SEQUENCE [LARGE SCALE GENOMIC DNA]</scope>
    <source>
        <strain evidence="2">JCM 9371</strain>
    </source>
</reference>
<name>A0ABW2XNN6_9ACTN</name>
<comment type="caution">
    <text evidence="1">The sequence shown here is derived from an EMBL/GenBank/DDBJ whole genome shotgun (WGS) entry which is preliminary data.</text>
</comment>
<dbReference type="EMBL" id="JBHTGP010000011">
    <property type="protein sequence ID" value="MFD0686978.1"/>
    <property type="molecule type" value="Genomic_DNA"/>
</dbReference>
<dbReference type="InterPro" id="IPR029060">
    <property type="entry name" value="PIN-like_dom_sf"/>
</dbReference>
<gene>
    <name evidence="1" type="ORF">ACFQZM_20935</name>
</gene>
<keyword evidence="2" id="KW-1185">Reference proteome</keyword>
<evidence type="ECO:0000313" key="1">
    <source>
        <dbReference type="EMBL" id="MFD0686978.1"/>
    </source>
</evidence>
<proteinExistence type="predicted"/>
<protein>
    <submittedName>
        <fullName evidence="1">Type II toxin-antitoxin system VapC family toxin</fullName>
    </submittedName>
</protein>
<accession>A0ABW2XNN6</accession>
<sequence>MARRVDRGGALAGPAFVLDAQGLSLLADHDRAMMARLEVARQQEFMPAISAVTVVEQRRHGKAGERLAWLRSRLTVVPVSEDIADIAAGLLDSTGLSGHECVVDAVVVATAASATGPAKVVSSDVSHIPALCKEASDGRPSPVEWVRV</sequence>
<dbReference type="Proteomes" id="UP001597063">
    <property type="component" value="Unassembled WGS sequence"/>
</dbReference>